<organism evidence="10 11">
    <name type="scientific">Pseudovirgaria hyperparasitica</name>
    <dbReference type="NCBI Taxonomy" id="470096"/>
    <lineage>
        <taxon>Eukaryota</taxon>
        <taxon>Fungi</taxon>
        <taxon>Dikarya</taxon>
        <taxon>Ascomycota</taxon>
        <taxon>Pezizomycotina</taxon>
        <taxon>Dothideomycetes</taxon>
        <taxon>Dothideomycetes incertae sedis</taxon>
        <taxon>Acrospermales</taxon>
        <taxon>Acrospermaceae</taxon>
        <taxon>Pseudovirgaria</taxon>
    </lineage>
</organism>
<comment type="similarity">
    <text evidence="1">Belongs to the multicopper oxidase family.</text>
</comment>
<evidence type="ECO:0000256" key="6">
    <source>
        <dbReference type="ARBA" id="ARBA00023180"/>
    </source>
</evidence>
<evidence type="ECO:0000256" key="2">
    <source>
        <dbReference type="ARBA" id="ARBA00022723"/>
    </source>
</evidence>
<dbReference type="InterPro" id="IPR008972">
    <property type="entry name" value="Cupredoxin"/>
</dbReference>
<dbReference type="SUPFAM" id="SSF49503">
    <property type="entry name" value="Cupredoxins"/>
    <property type="match status" value="3"/>
</dbReference>
<dbReference type="FunFam" id="2.60.40.420:FF:000038">
    <property type="entry name" value="Extracellular dihydrogeodin oxidase/laccase"/>
    <property type="match status" value="1"/>
</dbReference>
<feature type="domain" description="Plastocyanin-like" evidence="9">
    <location>
        <begin position="58"/>
        <end position="172"/>
    </location>
</feature>
<dbReference type="CDD" id="cd13880">
    <property type="entry name" value="CuRO_2_MaLCC_like"/>
    <property type="match status" value="1"/>
</dbReference>
<dbReference type="PANTHER" id="PTHR11709">
    <property type="entry name" value="MULTI-COPPER OXIDASE"/>
    <property type="match status" value="1"/>
</dbReference>
<dbReference type="Gene3D" id="2.60.40.420">
    <property type="entry name" value="Cupredoxins - blue copper proteins"/>
    <property type="match status" value="3"/>
</dbReference>
<protein>
    <submittedName>
        <fullName evidence="10">Multicopper oxidase</fullName>
    </submittedName>
</protein>
<dbReference type="InterPro" id="IPR002355">
    <property type="entry name" value="Cu_oxidase_Cu_BS"/>
</dbReference>
<dbReference type="GeneID" id="54482776"/>
<keyword evidence="5" id="KW-0186">Copper</keyword>
<dbReference type="OrthoDB" id="2121828at2759"/>
<evidence type="ECO:0000313" key="10">
    <source>
        <dbReference type="EMBL" id="KAF2760204.1"/>
    </source>
</evidence>
<keyword evidence="2" id="KW-0479">Metal-binding</keyword>
<evidence type="ECO:0000259" key="7">
    <source>
        <dbReference type="Pfam" id="PF00394"/>
    </source>
</evidence>
<evidence type="ECO:0000259" key="8">
    <source>
        <dbReference type="Pfam" id="PF07731"/>
    </source>
</evidence>
<dbReference type="AlphaFoldDB" id="A0A6A6WDS0"/>
<gene>
    <name evidence="10" type="ORF">EJ05DRAFT_436040</name>
</gene>
<dbReference type="CDD" id="cd13901">
    <property type="entry name" value="CuRO_3_MaLCC_like"/>
    <property type="match status" value="1"/>
</dbReference>
<proteinExistence type="inferred from homology"/>
<evidence type="ECO:0000256" key="1">
    <source>
        <dbReference type="ARBA" id="ARBA00010609"/>
    </source>
</evidence>
<dbReference type="CDD" id="cd13854">
    <property type="entry name" value="CuRO_1_MaLCC_like"/>
    <property type="match status" value="1"/>
</dbReference>
<accession>A0A6A6WDS0</accession>
<evidence type="ECO:0000256" key="3">
    <source>
        <dbReference type="ARBA" id="ARBA00022737"/>
    </source>
</evidence>
<dbReference type="InterPro" id="IPR011706">
    <property type="entry name" value="Cu-oxidase_C"/>
</dbReference>
<dbReference type="PROSITE" id="PS00080">
    <property type="entry name" value="MULTICOPPER_OXIDASE2"/>
    <property type="match status" value="1"/>
</dbReference>
<name>A0A6A6WDS0_9PEZI</name>
<evidence type="ECO:0000313" key="11">
    <source>
        <dbReference type="Proteomes" id="UP000799437"/>
    </source>
</evidence>
<dbReference type="Pfam" id="PF00394">
    <property type="entry name" value="Cu-oxidase"/>
    <property type="match status" value="1"/>
</dbReference>
<dbReference type="EMBL" id="ML996568">
    <property type="protein sequence ID" value="KAF2760204.1"/>
    <property type="molecule type" value="Genomic_DNA"/>
</dbReference>
<keyword evidence="6" id="KW-0325">Glycoprotein</keyword>
<keyword evidence="11" id="KW-1185">Reference proteome</keyword>
<evidence type="ECO:0000259" key="9">
    <source>
        <dbReference type="Pfam" id="PF07732"/>
    </source>
</evidence>
<feature type="domain" description="Plastocyanin-like" evidence="8">
    <location>
        <begin position="400"/>
        <end position="521"/>
    </location>
</feature>
<keyword evidence="3" id="KW-0677">Repeat</keyword>
<evidence type="ECO:0000256" key="4">
    <source>
        <dbReference type="ARBA" id="ARBA00023002"/>
    </source>
</evidence>
<dbReference type="PANTHER" id="PTHR11709:SF502">
    <property type="entry name" value="MULTICOPPER OXIDASE"/>
    <property type="match status" value="1"/>
</dbReference>
<keyword evidence="4" id="KW-0560">Oxidoreductase</keyword>
<feature type="domain" description="Plastocyanin-like" evidence="7">
    <location>
        <begin position="183"/>
        <end position="332"/>
    </location>
</feature>
<dbReference type="GO" id="GO:0016491">
    <property type="term" value="F:oxidoreductase activity"/>
    <property type="evidence" value="ECO:0007669"/>
    <property type="project" value="UniProtKB-KW"/>
</dbReference>
<dbReference type="Pfam" id="PF07732">
    <property type="entry name" value="Cu-oxidase_3"/>
    <property type="match status" value="1"/>
</dbReference>
<evidence type="ECO:0000256" key="5">
    <source>
        <dbReference type="ARBA" id="ARBA00023008"/>
    </source>
</evidence>
<reference evidence="10" key="1">
    <citation type="journal article" date="2020" name="Stud. Mycol.">
        <title>101 Dothideomycetes genomes: a test case for predicting lifestyles and emergence of pathogens.</title>
        <authorList>
            <person name="Haridas S."/>
            <person name="Albert R."/>
            <person name="Binder M."/>
            <person name="Bloem J."/>
            <person name="Labutti K."/>
            <person name="Salamov A."/>
            <person name="Andreopoulos B."/>
            <person name="Baker S."/>
            <person name="Barry K."/>
            <person name="Bills G."/>
            <person name="Bluhm B."/>
            <person name="Cannon C."/>
            <person name="Castanera R."/>
            <person name="Culley D."/>
            <person name="Daum C."/>
            <person name="Ezra D."/>
            <person name="Gonzalez J."/>
            <person name="Henrissat B."/>
            <person name="Kuo A."/>
            <person name="Liang C."/>
            <person name="Lipzen A."/>
            <person name="Lutzoni F."/>
            <person name="Magnuson J."/>
            <person name="Mondo S."/>
            <person name="Nolan M."/>
            <person name="Ohm R."/>
            <person name="Pangilinan J."/>
            <person name="Park H.-J."/>
            <person name="Ramirez L."/>
            <person name="Alfaro M."/>
            <person name="Sun H."/>
            <person name="Tritt A."/>
            <person name="Yoshinaga Y."/>
            <person name="Zwiers L.-H."/>
            <person name="Turgeon B."/>
            <person name="Goodwin S."/>
            <person name="Spatafora J."/>
            <person name="Crous P."/>
            <person name="Grigoriev I."/>
        </authorList>
    </citation>
    <scope>NUCLEOTIDE SEQUENCE</scope>
    <source>
        <strain evidence="10">CBS 121739</strain>
    </source>
</reference>
<dbReference type="InterPro" id="IPR011707">
    <property type="entry name" value="Cu-oxidase-like_N"/>
</dbReference>
<sequence>MTDPYAASPAKVIIDPHCVPCEGQPGKNPDEWCGLTIHTNYYKEIPKTCRTVEYTVHVENTTIAPDGIERLGLIINGQMPGPMIHASWGDMVRIHVFNDLTNNGTSIHFHGSRMNHTNDMDGVPSITQCPIQPGGKMTYEWRASQYGTSWYHSHFAIQAWEGAFGPLVVKGPHSADFDFDMGVITLQDWSHNTVDSMYAAAEDSVAGGPRIMDNGLLNGKNTWGPDGTNNQTGKRFEMDFAPGRKHLIRLVNTAIQSTFKFSLDGHKMTVIATDFTPIEPYETDVLNINIGQRYNVIIEADQPHGAYWMRSDNQNACAGTVQATDIKGIVRYIGTDGTPTSTAHGYTGECVDEKSSLIKPILQLDAFASDIDIQKAVTVAPDSNNMFRWYLSGETFTSQWNSPTLYQYLQNGTHTSTDNLIIELPNEGEWVYLIIEQEVALPHPIHLHGHDFFEIASGTGAYTKDTPLRLKNPVRRDTALLPGNGFLVIAWVVDNPGVWLAHCHIGWHTSMGMALQFAEMTSQIRSSIKEEKTINDQCANWSSYMNSSGLKMADSGV</sequence>
<dbReference type="RefSeq" id="XP_033602655.1">
    <property type="nucleotide sequence ID" value="XM_033741722.1"/>
</dbReference>
<dbReference type="FunFam" id="2.60.40.420:FF:000021">
    <property type="entry name" value="Extracellular dihydrogeodin oxidase/laccase"/>
    <property type="match status" value="1"/>
</dbReference>
<dbReference type="InterPro" id="IPR045087">
    <property type="entry name" value="Cu-oxidase_fam"/>
</dbReference>
<dbReference type="Pfam" id="PF07731">
    <property type="entry name" value="Cu-oxidase_2"/>
    <property type="match status" value="1"/>
</dbReference>
<dbReference type="GO" id="GO:0005507">
    <property type="term" value="F:copper ion binding"/>
    <property type="evidence" value="ECO:0007669"/>
    <property type="project" value="InterPro"/>
</dbReference>
<dbReference type="Proteomes" id="UP000799437">
    <property type="component" value="Unassembled WGS sequence"/>
</dbReference>
<dbReference type="InterPro" id="IPR001117">
    <property type="entry name" value="Cu-oxidase_2nd"/>
</dbReference>